<feature type="domain" description="SPOR" evidence="3">
    <location>
        <begin position="215"/>
        <end position="300"/>
    </location>
</feature>
<keyword evidence="5" id="KW-1185">Reference proteome</keyword>
<evidence type="ECO:0000256" key="2">
    <source>
        <dbReference type="SAM" id="Phobius"/>
    </source>
</evidence>
<dbReference type="PROSITE" id="PS51724">
    <property type="entry name" value="SPOR"/>
    <property type="match status" value="1"/>
</dbReference>
<proteinExistence type="predicted"/>
<dbReference type="Proteomes" id="UP001560019">
    <property type="component" value="Unassembled WGS sequence"/>
</dbReference>
<dbReference type="EMBL" id="JBEHHI010000002">
    <property type="protein sequence ID" value="MEX5729387.1"/>
    <property type="molecule type" value="Genomic_DNA"/>
</dbReference>
<dbReference type="InterPro" id="IPR036680">
    <property type="entry name" value="SPOR-like_sf"/>
</dbReference>
<keyword evidence="2" id="KW-0472">Membrane</keyword>
<dbReference type="InterPro" id="IPR007730">
    <property type="entry name" value="SPOR-like_dom"/>
</dbReference>
<evidence type="ECO:0000313" key="5">
    <source>
        <dbReference type="Proteomes" id="UP001560019"/>
    </source>
</evidence>
<name>A0ABV3XYF2_9RHOB</name>
<evidence type="ECO:0000259" key="3">
    <source>
        <dbReference type="PROSITE" id="PS51724"/>
    </source>
</evidence>
<accession>A0ABV3XYF2</accession>
<evidence type="ECO:0000256" key="1">
    <source>
        <dbReference type="SAM" id="MobiDB-lite"/>
    </source>
</evidence>
<dbReference type="SUPFAM" id="SSF110997">
    <property type="entry name" value="Sporulation related repeat"/>
    <property type="match status" value="1"/>
</dbReference>
<comment type="caution">
    <text evidence="4">The sequence shown here is derived from an EMBL/GenBank/DDBJ whole genome shotgun (WGS) entry which is preliminary data.</text>
</comment>
<protein>
    <submittedName>
        <fullName evidence="4">Antitoxin (DNA-binding transcriptional repressor) of toxin-antitoxin stability system</fullName>
    </submittedName>
</protein>
<feature type="transmembrane region" description="Helical" evidence="2">
    <location>
        <begin position="25"/>
        <end position="46"/>
    </location>
</feature>
<dbReference type="Pfam" id="PF05036">
    <property type="entry name" value="SPOR"/>
    <property type="match status" value="1"/>
</dbReference>
<reference evidence="4 5" key="1">
    <citation type="submission" date="2024-06" db="EMBL/GenBank/DDBJ databases">
        <title>Genome of Rhodovulum iodosum, a marine photoferrotroph.</title>
        <authorList>
            <person name="Bianchini G."/>
            <person name="Nikeleit V."/>
            <person name="Kappler A."/>
            <person name="Bryce C."/>
            <person name="Sanchez-Baracaldo P."/>
        </authorList>
    </citation>
    <scope>NUCLEOTIDE SEQUENCE [LARGE SCALE GENOMIC DNA]</scope>
    <source>
        <strain evidence="4 5">UT/N1</strain>
    </source>
</reference>
<evidence type="ECO:0000313" key="4">
    <source>
        <dbReference type="EMBL" id="MEX5729387.1"/>
    </source>
</evidence>
<dbReference type="RefSeq" id="WP_125404854.1">
    <property type="nucleotide sequence ID" value="NZ_JBEHHI010000002.1"/>
</dbReference>
<sequence length="300" mass="30335">MAESTYDAFDAGTAQTAPGRSAARIVAWAGGLTSAALVAGLAVWGYQLVVRDVSGVPVVRALEGPVRIAPEDPGGERAAYQGLAVNRVAAEGQAAPAPDRVALAPRPVSLTDEDRPAADLSPARRPALSALPETGDAAGQTPEPAAQADAAGADAAAEEEGATLPAGAIARTVPGVAHSPRPPARPEGDLAARMAIAAATAAVSPGIPDELPAGEIIAGTVLVQLGAFDTPDEARSDWTRLSGRFDSFMTGKSRVVQGAESGGRSFYRLRAAGFADLADARRFCAALMAEGADCIPVVAR</sequence>
<feature type="compositionally biased region" description="Low complexity" evidence="1">
    <location>
        <begin position="140"/>
        <end position="155"/>
    </location>
</feature>
<keyword evidence="2" id="KW-0812">Transmembrane</keyword>
<organism evidence="4 5">
    <name type="scientific">Rhodovulum iodosum</name>
    <dbReference type="NCBI Taxonomy" id="68291"/>
    <lineage>
        <taxon>Bacteria</taxon>
        <taxon>Pseudomonadati</taxon>
        <taxon>Pseudomonadota</taxon>
        <taxon>Alphaproteobacteria</taxon>
        <taxon>Rhodobacterales</taxon>
        <taxon>Paracoccaceae</taxon>
        <taxon>Rhodovulum</taxon>
    </lineage>
</organism>
<dbReference type="Gene3D" id="3.30.70.1070">
    <property type="entry name" value="Sporulation related repeat"/>
    <property type="match status" value="1"/>
</dbReference>
<keyword evidence="2" id="KW-1133">Transmembrane helix</keyword>
<gene>
    <name evidence="4" type="ORF">Ga0609869_002740</name>
</gene>
<feature type="region of interest" description="Disordered" evidence="1">
    <location>
        <begin position="94"/>
        <end position="161"/>
    </location>
</feature>